<name>T0Z7D2_9ZZZZ</name>
<feature type="domain" description="Type 4 secretion system PilS N-terminal" evidence="2">
    <location>
        <begin position="34"/>
        <end position="160"/>
    </location>
</feature>
<reference evidence="3" key="2">
    <citation type="journal article" date="2014" name="ISME J.">
        <title>Microbial stratification in low pH oxic and suboxic macroscopic growths along an acid mine drainage.</title>
        <authorList>
            <person name="Mendez-Garcia C."/>
            <person name="Mesa V."/>
            <person name="Sprenger R.R."/>
            <person name="Richter M."/>
            <person name="Diez M.S."/>
            <person name="Solano J."/>
            <person name="Bargiela R."/>
            <person name="Golyshina O.V."/>
            <person name="Manteca A."/>
            <person name="Ramos J.L."/>
            <person name="Gallego J.R."/>
            <person name="Llorente I."/>
            <person name="Martins Dos Santos V.A."/>
            <person name="Jensen O.N."/>
            <person name="Pelaez A.I."/>
            <person name="Sanchez J."/>
            <person name="Ferrer M."/>
        </authorList>
    </citation>
    <scope>NUCLEOTIDE SEQUENCE</scope>
</reference>
<dbReference type="AlphaFoldDB" id="T0Z7D2"/>
<organism evidence="3">
    <name type="scientific">mine drainage metagenome</name>
    <dbReference type="NCBI Taxonomy" id="410659"/>
    <lineage>
        <taxon>unclassified sequences</taxon>
        <taxon>metagenomes</taxon>
        <taxon>ecological metagenomes</taxon>
    </lineage>
</organism>
<evidence type="ECO:0000259" key="2">
    <source>
        <dbReference type="Pfam" id="PF08805"/>
    </source>
</evidence>
<proteinExistence type="predicted"/>
<comment type="caution">
    <text evidence="3">The sequence shown here is derived from an EMBL/GenBank/DDBJ whole genome shotgun (WGS) entry which is preliminary data.</text>
</comment>
<gene>
    <name evidence="3" type="ORF">B1A_15332</name>
</gene>
<keyword evidence="1" id="KW-0472">Membrane</keyword>
<protein>
    <submittedName>
        <fullName evidence="3">PilS domain protein</fullName>
    </submittedName>
</protein>
<evidence type="ECO:0000256" key="1">
    <source>
        <dbReference type="SAM" id="Phobius"/>
    </source>
</evidence>
<dbReference type="InterPro" id="IPR014911">
    <property type="entry name" value="PilS_N"/>
</dbReference>
<keyword evidence="1" id="KW-1133">Transmembrane helix</keyword>
<dbReference type="InterPro" id="IPR045584">
    <property type="entry name" value="Pilin-like"/>
</dbReference>
<accession>T0Z7D2</accession>
<dbReference type="EMBL" id="AUZX01011250">
    <property type="protein sequence ID" value="EQD43941.1"/>
    <property type="molecule type" value="Genomic_DNA"/>
</dbReference>
<sequence length="166" mass="17067">MSAIDIIVWIIVLGVIAAGIVIAIHYGSDIRTASDVHAEQQNTAALVANIRQAFQGYPDYSSLSASDLINAKAVPSAITVSGTTLSNVFGNPITLAMDSNNSNAFDLTEEVPNDACAAIANSVLDNVTSLTINGSAVTLPVTDPATIGQDCGTANPVTIVEVYSGM</sequence>
<dbReference type="SUPFAM" id="SSF54523">
    <property type="entry name" value="Pili subunits"/>
    <property type="match status" value="1"/>
</dbReference>
<dbReference type="Gene3D" id="3.30.1690.10">
    <property type="entry name" value="TcpA-like pilin"/>
    <property type="match status" value="1"/>
</dbReference>
<reference evidence="3" key="1">
    <citation type="submission" date="2013-08" db="EMBL/GenBank/DDBJ databases">
        <authorList>
            <person name="Mendez C."/>
            <person name="Richter M."/>
            <person name="Ferrer M."/>
            <person name="Sanchez J."/>
        </authorList>
    </citation>
    <scope>NUCLEOTIDE SEQUENCE</scope>
</reference>
<feature type="transmembrane region" description="Helical" evidence="1">
    <location>
        <begin position="6"/>
        <end position="26"/>
    </location>
</feature>
<evidence type="ECO:0000313" key="3">
    <source>
        <dbReference type="EMBL" id="EQD43941.1"/>
    </source>
</evidence>
<dbReference type="Pfam" id="PF08805">
    <property type="entry name" value="PilS"/>
    <property type="match status" value="1"/>
</dbReference>
<keyword evidence="1" id="KW-0812">Transmembrane</keyword>